<evidence type="ECO:0000256" key="4">
    <source>
        <dbReference type="ARBA" id="ARBA00023136"/>
    </source>
</evidence>
<feature type="domain" description="Rhodopsin" evidence="8">
    <location>
        <begin position="35"/>
        <end position="280"/>
    </location>
</feature>
<dbReference type="InterPro" id="IPR049326">
    <property type="entry name" value="Rhodopsin_dom_fungi"/>
</dbReference>
<dbReference type="PANTHER" id="PTHR33048">
    <property type="entry name" value="PTH11-LIKE INTEGRAL MEMBRANE PROTEIN (AFU_ORTHOLOGUE AFUA_5G11245)"/>
    <property type="match status" value="1"/>
</dbReference>
<keyword evidence="3 7" id="KW-1133">Transmembrane helix</keyword>
<dbReference type="Proteomes" id="UP000799302">
    <property type="component" value="Unassembled WGS sequence"/>
</dbReference>
<dbReference type="Pfam" id="PF20684">
    <property type="entry name" value="Fung_rhodopsin"/>
    <property type="match status" value="1"/>
</dbReference>
<feature type="transmembrane region" description="Helical" evidence="7">
    <location>
        <begin position="130"/>
        <end position="150"/>
    </location>
</feature>
<feature type="transmembrane region" description="Helical" evidence="7">
    <location>
        <begin position="183"/>
        <end position="203"/>
    </location>
</feature>
<keyword evidence="10" id="KW-1185">Reference proteome</keyword>
<dbReference type="InterPro" id="IPR052337">
    <property type="entry name" value="SAT4-like"/>
</dbReference>
<feature type="region of interest" description="Disordered" evidence="6">
    <location>
        <begin position="544"/>
        <end position="567"/>
    </location>
</feature>
<evidence type="ECO:0000256" key="3">
    <source>
        <dbReference type="ARBA" id="ARBA00022989"/>
    </source>
</evidence>
<feature type="region of interest" description="Disordered" evidence="6">
    <location>
        <begin position="477"/>
        <end position="510"/>
    </location>
</feature>
<feature type="transmembrane region" description="Helical" evidence="7">
    <location>
        <begin position="100"/>
        <end position="118"/>
    </location>
</feature>
<evidence type="ECO:0000313" key="10">
    <source>
        <dbReference type="Proteomes" id="UP000799302"/>
    </source>
</evidence>
<evidence type="ECO:0000256" key="5">
    <source>
        <dbReference type="ARBA" id="ARBA00038359"/>
    </source>
</evidence>
<gene>
    <name evidence="9" type="ORF">BT63DRAFT_415384</name>
</gene>
<feature type="transmembrane region" description="Helical" evidence="7">
    <location>
        <begin position="20"/>
        <end position="39"/>
    </location>
</feature>
<comment type="subcellular location">
    <subcellularLocation>
        <location evidence="1">Membrane</location>
        <topology evidence="1">Multi-pass membrane protein</topology>
    </subcellularLocation>
</comment>
<evidence type="ECO:0000256" key="6">
    <source>
        <dbReference type="SAM" id="MobiDB-lite"/>
    </source>
</evidence>
<keyword evidence="4 7" id="KW-0472">Membrane</keyword>
<sequence length="567" mass="62478">MSTTYLPFFPQGHGGEPCQIVSGICATLAFIAVGLRFYTKWRYVGRIKMDDWLMLSALVFLLAYCSAVIVASVAITQTPTHSISGKDYAISIDMLNSAEIFYVTAVGMLKLSIARFFLEILTSGPLRLVVYYTVGPTTLFGVGMILFCLFQCGLPTDALSFIDKRFLHPELCVSDSAALGMTYTHAVLTIFTDWTFLIMPFFVLRGTLMQKREKYTLAGILAFASISGIAAIARLPYIRLLAAPKYEIFASVKNIAIFSAIEPAVGVIAGSLVTMRPLFRIMFSNTSSRKRGGYADIETPRLATFRDPEDHFNDPIFDKHYDVIPQHRPSTDPPEYARFWEKMSPKKFRAPMTLGVLPSPTDTVTDNSPPQTQILASRLKTPAISRPQTSVTRPQTGGLRPKTAASRPHTAATFYIEATTNDSGDISASDSIGAAPSDWAAYVQLQKNASTSTWDTPPMPPDAIAQRSSWLSRIDMGPSAIPASQRGSRNDLDPSSTRASERRSIRSSRRSLFRQTIYDRPLPPLPPIPQNVFPAPRKSYVEPGLPLHLFGGADEREVSTDDSSSIQ</sequence>
<evidence type="ECO:0000313" key="9">
    <source>
        <dbReference type="EMBL" id="KAF2667864.1"/>
    </source>
</evidence>
<dbReference type="GO" id="GO:0016020">
    <property type="term" value="C:membrane"/>
    <property type="evidence" value="ECO:0007669"/>
    <property type="project" value="UniProtKB-SubCell"/>
</dbReference>
<proteinExistence type="inferred from homology"/>
<reference evidence="9" key="1">
    <citation type="journal article" date="2020" name="Stud. Mycol.">
        <title>101 Dothideomycetes genomes: a test case for predicting lifestyles and emergence of pathogens.</title>
        <authorList>
            <person name="Haridas S."/>
            <person name="Albert R."/>
            <person name="Binder M."/>
            <person name="Bloem J."/>
            <person name="Labutti K."/>
            <person name="Salamov A."/>
            <person name="Andreopoulos B."/>
            <person name="Baker S."/>
            <person name="Barry K."/>
            <person name="Bills G."/>
            <person name="Bluhm B."/>
            <person name="Cannon C."/>
            <person name="Castanera R."/>
            <person name="Culley D."/>
            <person name="Daum C."/>
            <person name="Ezra D."/>
            <person name="Gonzalez J."/>
            <person name="Henrissat B."/>
            <person name="Kuo A."/>
            <person name="Liang C."/>
            <person name="Lipzen A."/>
            <person name="Lutzoni F."/>
            <person name="Magnuson J."/>
            <person name="Mondo S."/>
            <person name="Nolan M."/>
            <person name="Ohm R."/>
            <person name="Pangilinan J."/>
            <person name="Park H.-J."/>
            <person name="Ramirez L."/>
            <person name="Alfaro M."/>
            <person name="Sun H."/>
            <person name="Tritt A."/>
            <person name="Yoshinaga Y."/>
            <person name="Zwiers L.-H."/>
            <person name="Turgeon B."/>
            <person name="Goodwin S."/>
            <person name="Spatafora J."/>
            <person name="Crous P."/>
            <person name="Grigoriev I."/>
        </authorList>
    </citation>
    <scope>NUCLEOTIDE SEQUENCE</scope>
    <source>
        <strain evidence="9">CBS 115976</strain>
    </source>
</reference>
<evidence type="ECO:0000259" key="8">
    <source>
        <dbReference type="Pfam" id="PF20684"/>
    </source>
</evidence>
<feature type="transmembrane region" description="Helical" evidence="7">
    <location>
        <begin position="215"/>
        <end position="235"/>
    </location>
</feature>
<dbReference type="AlphaFoldDB" id="A0A6A6UAD4"/>
<evidence type="ECO:0000256" key="1">
    <source>
        <dbReference type="ARBA" id="ARBA00004141"/>
    </source>
</evidence>
<evidence type="ECO:0000256" key="2">
    <source>
        <dbReference type="ARBA" id="ARBA00022692"/>
    </source>
</evidence>
<keyword evidence="2 7" id="KW-0812">Transmembrane</keyword>
<comment type="similarity">
    <text evidence="5">Belongs to the SAT4 family.</text>
</comment>
<protein>
    <recommendedName>
        <fullName evidence="8">Rhodopsin domain-containing protein</fullName>
    </recommendedName>
</protein>
<feature type="region of interest" description="Disordered" evidence="6">
    <location>
        <begin position="388"/>
        <end position="408"/>
    </location>
</feature>
<dbReference type="PANTHER" id="PTHR33048:SF96">
    <property type="entry name" value="INTEGRAL MEMBRANE PROTEIN"/>
    <property type="match status" value="1"/>
</dbReference>
<evidence type="ECO:0000256" key="7">
    <source>
        <dbReference type="SAM" id="Phobius"/>
    </source>
</evidence>
<name>A0A6A6UAD4_9PEZI</name>
<feature type="transmembrane region" description="Helical" evidence="7">
    <location>
        <begin position="51"/>
        <end position="75"/>
    </location>
</feature>
<dbReference type="EMBL" id="MU004237">
    <property type="protein sequence ID" value="KAF2667864.1"/>
    <property type="molecule type" value="Genomic_DNA"/>
</dbReference>
<accession>A0A6A6UAD4</accession>
<organism evidence="9 10">
    <name type="scientific">Microthyrium microscopicum</name>
    <dbReference type="NCBI Taxonomy" id="703497"/>
    <lineage>
        <taxon>Eukaryota</taxon>
        <taxon>Fungi</taxon>
        <taxon>Dikarya</taxon>
        <taxon>Ascomycota</taxon>
        <taxon>Pezizomycotina</taxon>
        <taxon>Dothideomycetes</taxon>
        <taxon>Dothideomycetes incertae sedis</taxon>
        <taxon>Microthyriales</taxon>
        <taxon>Microthyriaceae</taxon>
        <taxon>Microthyrium</taxon>
    </lineage>
</organism>
<dbReference type="OrthoDB" id="4682787at2759"/>